<dbReference type="SUPFAM" id="SSF53335">
    <property type="entry name" value="S-adenosyl-L-methionine-dependent methyltransferases"/>
    <property type="match status" value="1"/>
</dbReference>
<name>A0A8E2ELW5_9PEZI</name>
<dbReference type="InterPro" id="IPR019012">
    <property type="entry name" value="RNA_cap_Gua-N2-MeTrfase"/>
</dbReference>
<dbReference type="Pfam" id="PF09445">
    <property type="entry name" value="Methyltransf_15"/>
    <property type="match status" value="1"/>
</dbReference>
<evidence type="ECO:0000313" key="9">
    <source>
        <dbReference type="Proteomes" id="UP000250266"/>
    </source>
</evidence>
<evidence type="ECO:0000313" key="8">
    <source>
        <dbReference type="EMBL" id="OCK86175.1"/>
    </source>
</evidence>
<accession>A0A8E2ELW5</accession>
<dbReference type="GO" id="GO:0071164">
    <property type="term" value="F:RNA cap trimethylguanosine synthase activity"/>
    <property type="evidence" value="ECO:0007669"/>
    <property type="project" value="TreeGrafter"/>
</dbReference>
<dbReference type="FunFam" id="3.40.50.150:FF:000270">
    <property type="entry name" value="RNA methylase family protein"/>
    <property type="match status" value="1"/>
</dbReference>
<evidence type="ECO:0000256" key="4">
    <source>
        <dbReference type="ARBA" id="ARBA00048740"/>
    </source>
</evidence>
<dbReference type="Proteomes" id="UP000250266">
    <property type="component" value="Unassembled WGS sequence"/>
</dbReference>
<dbReference type="PANTHER" id="PTHR14741">
    <property type="entry name" value="S-ADENOSYLMETHIONINE-DEPENDENT METHYLTRANSFERASE RELATED"/>
    <property type="match status" value="1"/>
</dbReference>
<gene>
    <name evidence="8" type="ORF">K432DRAFT_341753</name>
</gene>
<organism evidence="8 9">
    <name type="scientific">Lepidopterella palustris CBS 459.81</name>
    <dbReference type="NCBI Taxonomy" id="1314670"/>
    <lineage>
        <taxon>Eukaryota</taxon>
        <taxon>Fungi</taxon>
        <taxon>Dikarya</taxon>
        <taxon>Ascomycota</taxon>
        <taxon>Pezizomycotina</taxon>
        <taxon>Dothideomycetes</taxon>
        <taxon>Pleosporomycetidae</taxon>
        <taxon>Mytilinidiales</taxon>
        <taxon>Argynnaceae</taxon>
        <taxon>Lepidopterella</taxon>
    </lineage>
</organism>
<evidence type="ECO:0000256" key="1">
    <source>
        <dbReference type="ARBA" id="ARBA00018517"/>
    </source>
</evidence>
<comment type="catalytic activity">
    <reaction evidence="6">
        <text>a 5'-end (N(7)-methyl 5'-triphosphoguanosine)-ribonucleoside in snRNA + S-adenosyl-L-methionine = a 5'-end (N(2),N(7)-dimethyl 5'-triphosphoguanosine)-ribonucleoside in snRNA + S-adenosyl-L-homocysteine + H(+)</text>
        <dbReference type="Rhea" id="RHEA:78471"/>
        <dbReference type="Rhea" id="RHEA-COMP:19085"/>
        <dbReference type="Rhea" id="RHEA-COMP:19087"/>
        <dbReference type="ChEBI" id="CHEBI:15378"/>
        <dbReference type="ChEBI" id="CHEBI:57856"/>
        <dbReference type="ChEBI" id="CHEBI:59789"/>
        <dbReference type="ChEBI" id="CHEBI:156461"/>
        <dbReference type="ChEBI" id="CHEBI:172880"/>
    </reaction>
    <physiologicalReaction direction="left-to-right" evidence="6">
        <dbReference type="Rhea" id="RHEA:78472"/>
    </physiologicalReaction>
</comment>
<proteinExistence type="inferred from homology"/>
<protein>
    <recommendedName>
        <fullName evidence="1">Trimethylguanosine synthase</fullName>
    </recommendedName>
    <alternativeName>
        <fullName evidence="7">Cap-specific guanine-N(2) methyltransferase</fullName>
    </alternativeName>
</protein>
<dbReference type="AlphaFoldDB" id="A0A8E2ELW5"/>
<keyword evidence="8" id="KW-0808">Transferase</keyword>
<dbReference type="InterPro" id="IPR029063">
    <property type="entry name" value="SAM-dependent_MTases_sf"/>
</dbReference>
<keyword evidence="9" id="KW-1185">Reference proteome</keyword>
<comment type="catalytic activity">
    <reaction evidence="3">
        <text>a 5'-end (N(2),N(7)-dimethyl 5'-triphosphoguanosine)-ribonucleoside in snoRNA + S-adenosyl-L-methionine = a 5'-end (N(2),N(2),N(7)-trimethyl 5'-triphosphoguanosine)-ribonucleoside in snoRNA + S-adenosyl-L-homocysteine + H(+)</text>
        <dbReference type="Rhea" id="RHEA:78507"/>
        <dbReference type="Rhea" id="RHEA-COMP:19088"/>
        <dbReference type="Rhea" id="RHEA-COMP:19090"/>
        <dbReference type="ChEBI" id="CHEBI:15378"/>
        <dbReference type="ChEBI" id="CHEBI:57856"/>
        <dbReference type="ChEBI" id="CHEBI:59789"/>
        <dbReference type="ChEBI" id="CHEBI:167623"/>
        <dbReference type="ChEBI" id="CHEBI:172880"/>
    </reaction>
    <physiologicalReaction direction="left-to-right" evidence="3">
        <dbReference type="Rhea" id="RHEA:78508"/>
    </physiologicalReaction>
</comment>
<evidence type="ECO:0000256" key="7">
    <source>
        <dbReference type="ARBA" id="ARBA00049790"/>
    </source>
</evidence>
<evidence type="ECO:0000256" key="5">
    <source>
        <dbReference type="ARBA" id="ARBA00048763"/>
    </source>
</evidence>
<dbReference type="PANTHER" id="PTHR14741:SF32">
    <property type="entry name" value="TRIMETHYLGUANOSINE SYNTHASE"/>
    <property type="match status" value="1"/>
</dbReference>
<dbReference type="OrthoDB" id="194443at2759"/>
<sequence>MAEPPQEEGIFHYERADQVPFEIEKYWHQRHMIFSKYDEGIWMTDDAWFGVTPEPVANQIATHVAAGAAKEKTVLIDAFAGAGGNTIAFALSGRWERIFAIEKDPHVLKCAKRNAEVYGLANKIWWIEGDCFDVIKRRFPGMEDKAVIFASPPWGGPGYTSDEVFNLSTMQPYNLAAIYLPFAKVTKEIVLYLPRTSDLNQLVKYAPEDGKLEVAHYCLKGASKALCVYLGNFTFGS</sequence>
<reference evidence="8 9" key="1">
    <citation type="journal article" date="2016" name="Nat. Commun.">
        <title>Ectomycorrhizal ecology is imprinted in the genome of the dominant symbiotic fungus Cenococcum geophilum.</title>
        <authorList>
            <consortium name="DOE Joint Genome Institute"/>
            <person name="Peter M."/>
            <person name="Kohler A."/>
            <person name="Ohm R.A."/>
            <person name="Kuo A."/>
            <person name="Krutzmann J."/>
            <person name="Morin E."/>
            <person name="Arend M."/>
            <person name="Barry K.W."/>
            <person name="Binder M."/>
            <person name="Choi C."/>
            <person name="Clum A."/>
            <person name="Copeland A."/>
            <person name="Grisel N."/>
            <person name="Haridas S."/>
            <person name="Kipfer T."/>
            <person name="LaButti K."/>
            <person name="Lindquist E."/>
            <person name="Lipzen A."/>
            <person name="Maire R."/>
            <person name="Meier B."/>
            <person name="Mihaltcheva S."/>
            <person name="Molinier V."/>
            <person name="Murat C."/>
            <person name="Poggeler S."/>
            <person name="Quandt C.A."/>
            <person name="Sperisen C."/>
            <person name="Tritt A."/>
            <person name="Tisserant E."/>
            <person name="Crous P.W."/>
            <person name="Henrissat B."/>
            <person name="Nehls U."/>
            <person name="Egli S."/>
            <person name="Spatafora J.W."/>
            <person name="Grigoriev I.V."/>
            <person name="Martin F.M."/>
        </authorList>
    </citation>
    <scope>NUCLEOTIDE SEQUENCE [LARGE SCALE GENOMIC DNA]</scope>
    <source>
        <strain evidence="8 9">CBS 459.81</strain>
    </source>
</reference>
<comment type="similarity">
    <text evidence="2">Belongs to the methyltransferase superfamily. Trimethylguanosine synthase family.</text>
</comment>
<dbReference type="Gene3D" id="3.40.50.150">
    <property type="entry name" value="Vaccinia Virus protein VP39"/>
    <property type="match status" value="1"/>
</dbReference>
<comment type="catalytic activity">
    <reaction evidence="4">
        <text>a 5'-end (N(7)-methyl 5'-triphosphoguanosine)-ribonucleoside in snoRNA + S-adenosyl-L-methionine = a 5'-end (N(2),N(7)-dimethyl 5'-triphosphoguanosine)-ribonucleoside in snoRNA + S-adenosyl-L-homocysteine + H(+)</text>
        <dbReference type="Rhea" id="RHEA:78475"/>
        <dbReference type="Rhea" id="RHEA-COMP:19086"/>
        <dbReference type="Rhea" id="RHEA-COMP:19088"/>
        <dbReference type="ChEBI" id="CHEBI:15378"/>
        <dbReference type="ChEBI" id="CHEBI:57856"/>
        <dbReference type="ChEBI" id="CHEBI:59789"/>
        <dbReference type="ChEBI" id="CHEBI:156461"/>
        <dbReference type="ChEBI" id="CHEBI:172880"/>
    </reaction>
    <physiologicalReaction direction="left-to-right" evidence="4">
        <dbReference type="Rhea" id="RHEA:78476"/>
    </physiologicalReaction>
</comment>
<evidence type="ECO:0000256" key="2">
    <source>
        <dbReference type="ARBA" id="ARBA00025783"/>
    </source>
</evidence>
<dbReference type="EMBL" id="KV744808">
    <property type="protein sequence ID" value="OCK86175.1"/>
    <property type="molecule type" value="Genomic_DNA"/>
</dbReference>
<comment type="catalytic activity">
    <reaction evidence="5">
        <text>a 5'-end (N(2),N(7)-dimethyl 5'-triphosphoguanosine)-ribonucleoside in snRNA + S-adenosyl-L-methionine = a 5'-end (N(2),N(2),N(7)-trimethyl 5'-triphosphoguanosine)-ribonucleoside in snRNA + S-adenosyl-L-homocysteine + H(+)</text>
        <dbReference type="Rhea" id="RHEA:78479"/>
        <dbReference type="Rhea" id="RHEA-COMP:19087"/>
        <dbReference type="Rhea" id="RHEA-COMP:19089"/>
        <dbReference type="ChEBI" id="CHEBI:15378"/>
        <dbReference type="ChEBI" id="CHEBI:57856"/>
        <dbReference type="ChEBI" id="CHEBI:59789"/>
        <dbReference type="ChEBI" id="CHEBI:167623"/>
        <dbReference type="ChEBI" id="CHEBI:172880"/>
    </reaction>
    <physiologicalReaction direction="left-to-right" evidence="5">
        <dbReference type="Rhea" id="RHEA:78480"/>
    </physiologicalReaction>
</comment>
<dbReference type="GO" id="GO:0005634">
    <property type="term" value="C:nucleus"/>
    <property type="evidence" value="ECO:0007669"/>
    <property type="project" value="TreeGrafter"/>
</dbReference>
<evidence type="ECO:0000256" key="6">
    <source>
        <dbReference type="ARBA" id="ARBA00049075"/>
    </source>
</evidence>
<keyword evidence="8" id="KW-0489">Methyltransferase</keyword>
<dbReference type="CDD" id="cd02440">
    <property type="entry name" value="AdoMet_MTases"/>
    <property type="match status" value="1"/>
</dbReference>
<evidence type="ECO:0000256" key="3">
    <source>
        <dbReference type="ARBA" id="ARBA00047418"/>
    </source>
</evidence>